<dbReference type="Proteomes" id="UP000229749">
    <property type="component" value="Unassembled WGS sequence"/>
</dbReference>
<organism evidence="12 13">
    <name type="scientific">Candidatus Uhrbacteria bacterium CG_4_9_14_3_um_filter_36_7</name>
    <dbReference type="NCBI Taxonomy" id="1975033"/>
    <lineage>
        <taxon>Bacteria</taxon>
        <taxon>Candidatus Uhriibacteriota</taxon>
    </lineage>
</organism>
<evidence type="ECO:0000256" key="5">
    <source>
        <dbReference type="ARBA" id="ARBA00022927"/>
    </source>
</evidence>
<dbReference type="NCBIfam" id="TIGR00967">
    <property type="entry name" value="3a0501s007"/>
    <property type="match status" value="1"/>
</dbReference>
<dbReference type="GO" id="GO:0043952">
    <property type="term" value="P:protein transport by the Sec complex"/>
    <property type="evidence" value="ECO:0007669"/>
    <property type="project" value="UniProtKB-UniRule"/>
</dbReference>
<comment type="subcellular location">
    <subcellularLocation>
        <location evidence="10">Cell membrane</location>
        <topology evidence="10">Multi-pass membrane protein</topology>
    </subcellularLocation>
    <subcellularLocation>
        <location evidence="1">Membrane</location>
        <topology evidence="1">Multi-pass membrane protein</topology>
    </subcellularLocation>
</comment>
<proteinExistence type="inferred from homology"/>
<dbReference type="Pfam" id="PF00344">
    <property type="entry name" value="SecY"/>
    <property type="match status" value="1"/>
</dbReference>
<keyword evidence="3 10" id="KW-0813">Transport</keyword>
<feature type="transmembrane region" description="Helical" evidence="10">
    <location>
        <begin position="203"/>
        <end position="223"/>
    </location>
</feature>
<evidence type="ECO:0000256" key="3">
    <source>
        <dbReference type="ARBA" id="ARBA00022448"/>
    </source>
</evidence>
<dbReference type="InterPro" id="IPR023201">
    <property type="entry name" value="SecY_dom_sf"/>
</dbReference>
<name>A0A2M7XHB2_9BACT</name>
<comment type="caution">
    <text evidence="10">Lacks conserved residue(s) required for the propagation of feature annotation.</text>
</comment>
<dbReference type="Gene3D" id="1.10.3370.10">
    <property type="entry name" value="SecY subunit domain"/>
    <property type="match status" value="1"/>
</dbReference>
<protein>
    <recommendedName>
        <fullName evidence="9 10">Protein translocase subunit SecY</fullName>
    </recommendedName>
</protein>
<sequence>MISFSRVWRTKEVRQSILFVLGLFLVYRFAAHVPVPGVDTSALSSFFQNNQLFGLLNVFSGGTMENFSIVAMGVAPYITASIIFQLLAMMWPKLEEMQKEEQGRQRINQWTRLLTVPLAGLQAYGLILLLRQQAGIILDQGIWPMILAVIILTAGTVFMMWLGELISEKHVGNGISLMIFAGIIAGLPSFLQQSLAIYDRQQIITFILFIIALILTIIGVVLVNEAQRNIPVKYARQINAARFSSGVLTHLPLRVNMAGVMPIIFAISLILTPTVFAQFFVEARTEWVRMIATKTIEIFANQWIYGIIYFLLVFGFSYFYTAVIFHPDRIAENLQKQGGFIPGIRPGAPTAQYLHWVSSRILFFGGFFLALIAVLPLIVQYFTANPNMVIGGTSLLIIVAVIIESIKQVEGQISMHEYDG</sequence>
<dbReference type="AlphaFoldDB" id="A0A2M7XHB2"/>
<accession>A0A2M7XHB2</accession>
<evidence type="ECO:0000256" key="7">
    <source>
        <dbReference type="ARBA" id="ARBA00023010"/>
    </source>
</evidence>
<evidence type="ECO:0000256" key="10">
    <source>
        <dbReference type="HAMAP-Rule" id="MF_01465"/>
    </source>
</evidence>
<dbReference type="FunFam" id="1.10.3370.10:FF:000001">
    <property type="entry name" value="Preprotein translocase subunit SecY"/>
    <property type="match status" value="1"/>
</dbReference>
<comment type="similarity">
    <text evidence="2 10 11">Belongs to the SecY/SEC61-alpha family.</text>
</comment>
<evidence type="ECO:0000313" key="12">
    <source>
        <dbReference type="EMBL" id="PJA47277.1"/>
    </source>
</evidence>
<feature type="transmembrane region" description="Helical" evidence="10">
    <location>
        <begin position="174"/>
        <end position="191"/>
    </location>
</feature>
<keyword evidence="6 10" id="KW-1133">Transmembrane helix</keyword>
<comment type="function">
    <text evidence="10">The central subunit of the protein translocation channel SecYEG. Consists of two halves formed by TMs 1-5 and 6-10. These two domains form a lateral gate at the front which open onto the bilayer between TMs 2 and 7, and are clamped together by SecE at the back. The channel is closed by both a pore ring composed of hydrophobic SecY resides and a short helix (helix 2A) on the extracellular side of the membrane which forms a plug. The plug probably moves laterally to allow the channel to open. The ring and the pore may move independently.</text>
</comment>
<dbReference type="InterPro" id="IPR030659">
    <property type="entry name" value="SecY_CS"/>
</dbReference>
<feature type="transmembrane region" description="Helical" evidence="10">
    <location>
        <begin position="388"/>
        <end position="406"/>
    </location>
</feature>
<keyword evidence="5 10" id="KW-0653">Protein transport</keyword>
<dbReference type="HAMAP" id="MF_01465">
    <property type="entry name" value="SecY"/>
    <property type="match status" value="1"/>
</dbReference>
<evidence type="ECO:0000256" key="1">
    <source>
        <dbReference type="ARBA" id="ARBA00004141"/>
    </source>
</evidence>
<evidence type="ECO:0000256" key="8">
    <source>
        <dbReference type="ARBA" id="ARBA00023136"/>
    </source>
</evidence>
<keyword evidence="4 10" id="KW-0812">Transmembrane</keyword>
<keyword evidence="10" id="KW-1003">Cell membrane</keyword>
<dbReference type="GO" id="GO:0005886">
    <property type="term" value="C:plasma membrane"/>
    <property type="evidence" value="ECO:0007669"/>
    <property type="project" value="UniProtKB-SubCell"/>
</dbReference>
<feature type="transmembrane region" description="Helical" evidence="10">
    <location>
        <begin position="110"/>
        <end position="130"/>
    </location>
</feature>
<feature type="transmembrane region" description="Helical" evidence="10">
    <location>
        <begin position="303"/>
        <end position="325"/>
    </location>
</feature>
<gene>
    <name evidence="10" type="primary">secY</name>
    <name evidence="12" type="ORF">CO172_02305</name>
</gene>
<dbReference type="PRINTS" id="PR00303">
    <property type="entry name" value="SECYTRNLCASE"/>
</dbReference>
<dbReference type="GO" id="GO:0065002">
    <property type="term" value="P:intracellular protein transmembrane transport"/>
    <property type="evidence" value="ECO:0007669"/>
    <property type="project" value="UniProtKB-UniRule"/>
</dbReference>
<feature type="transmembrane region" description="Helical" evidence="10">
    <location>
        <begin position="361"/>
        <end position="382"/>
    </location>
</feature>
<keyword evidence="7 10" id="KW-0811">Translocation</keyword>
<dbReference type="PIRSF" id="PIRSF004557">
    <property type="entry name" value="SecY"/>
    <property type="match status" value="1"/>
</dbReference>
<keyword evidence="8 10" id="KW-0472">Membrane</keyword>
<dbReference type="EMBL" id="PFWS01000034">
    <property type="protein sequence ID" value="PJA47277.1"/>
    <property type="molecule type" value="Genomic_DNA"/>
</dbReference>
<feature type="transmembrane region" description="Helical" evidence="10">
    <location>
        <begin position="142"/>
        <end position="162"/>
    </location>
</feature>
<dbReference type="InterPro" id="IPR026593">
    <property type="entry name" value="SecY"/>
</dbReference>
<dbReference type="GO" id="GO:0006605">
    <property type="term" value="P:protein targeting"/>
    <property type="evidence" value="ECO:0007669"/>
    <property type="project" value="UniProtKB-UniRule"/>
</dbReference>
<dbReference type="InterPro" id="IPR002208">
    <property type="entry name" value="SecY/SEC61-alpha"/>
</dbReference>
<evidence type="ECO:0000256" key="2">
    <source>
        <dbReference type="ARBA" id="ARBA00005751"/>
    </source>
</evidence>
<dbReference type="PANTHER" id="PTHR10906">
    <property type="entry name" value="SECY/SEC61-ALPHA FAMILY MEMBER"/>
    <property type="match status" value="1"/>
</dbReference>
<reference evidence="13" key="1">
    <citation type="submission" date="2017-09" db="EMBL/GenBank/DDBJ databases">
        <title>Depth-based differentiation of microbial function through sediment-hosted aquifers and enrichment of novel symbionts in the deep terrestrial subsurface.</title>
        <authorList>
            <person name="Probst A.J."/>
            <person name="Ladd B."/>
            <person name="Jarett J.K."/>
            <person name="Geller-Mcgrath D.E."/>
            <person name="Sieber C.M.K."/>
            <person name="Emerson J.B."/>
            <person name="Anantharaman K."/>
            <person name="Thomas B.C."/>
            <person name="Malmstrom R."/>
            <person name="Stieglmeier M."/>
            <person name="Klingl A."/>
            <person name="Woyke T."/>
            <person name="Ryan C.M."/>
            <person name="Banfield J.F."/>
        </authorList>
    </citation>
    <scope>NUCLEOTIDE SEQUENCE [LARGE SCALE GENOMIC DNA]</scope>
</reference>
<evidence type="ECO:0000256" key="6">
    <source>
        <dbReference type="ARBA" id="ARBA00022989"/>
    </source>
</evidence>
<dbReference type="PROSITE" id="PS00755">
    <property type="entry name" value="SECY_1"/>
    <property type="match status" value="1"/>
</dbReference>
<dbReference type="SUPFAM" id="SSF103491">
    <property type="entry name" value="Preprotein translocase SecY subunit"/>
    <property type="match status" value="1"/>
</dbReference>
<evidence type="ECO:0000256" key="11">
    <source>
        <dbReference type="RuleBase" id="RU004349"/>
    </source>
</evidence>
<evidence type="ECO:0000256" key="9">
    <source>
        <dbReference type="ARBA" id="ARBA00039733"/>
    </source>
</evidence>
<evidence type="ECO:0000256" key="4">
    <source>
        <dbReference type="ARBA" id="ARBA00022692"/>
    </source>
</evidence>
<comment type="caution">
    <text evidence="12">The sequence shown here is derived from an EMBL/GenBank/DDBJ whole genome shotgun (WGS) entry which is preliminary data.</text>
</comment>
<feature type="transmembrane region" description="Helical" evidence="10">
    <location>
        <begin position="67"/>
        <end position="89"/>
    </location>
</feature>
<feature type="transmembrane region" description="Helical" evidence="10">
    <location>
        <begin position="260"/>
        <end position="281"/>
    </location>
</feature>
<evidence type="ECO:0000313" key="13">
    <source>
        <dbReference type="Proteomes" id="UP000229749"/>
    </source>
</evidence>
<comment type="subunit">
    <text evidence="10">Component of the Sec protein translocase complex. Heterotrimer consisting of SecY, SecE and SecG subunits. The heterotrimers can form oligomers, although 1 heterotrimer is thought to be able to translocate proteins. Interacts with the ribosome. Interacts with SecDF, and other proteins may be involved. Interacts with SecA.</text>
</comment>